<protein>
    <submittedName>
        <fullName evidence="2">Uncharacterized protein</fullName>
    </submittedName>
</protein>
<evidence type="ECO:0000256" key="1">
    <source>
        <dbReference type="SAM" id="MobiDB-lite"/>
    </source>
</evidence>
<gene>
    <name evidence="2" type="ORF">SMTD_LOCUS22075</name>
</gene>
<organism evidence="2 3">
    <name type="scientific">Schistosoma mattheei</name>
    <dbReference type="NCBI Taxonomy" id="31246"/>
    <lineage>
        <taxon>Eukaryota</taxon>
        <taxon>Metazoa</taxon>
        <taxon>Spiralia</taxon>
        <taxon>Lophotrochozoa</taxon>
        <taxon>Platyhelminthes</taxon>
        <taxon>Trematoda</taxon>
        <taxon>Digenea</taxon>
        <taxon>Strigeidida</taxon>
        <taxon>Schistosomatoidea</taxon>
        <taxon>Schistosomatidae</taxon>
        <taxon>Schistosoma</taxon>
    </lineage>
</organism>
<accession>A0A183Q639</accession>
<sequence length="85" mass="10105">MMMNKKIDSSKLTNSNSSQLDNHHIEKLVDDNTQLINNNQTIRQRNKKKSIIEKKSIVNERKNDQNEKVTFDFNHIYKVLYFPVV</sequence>
<keyword evidence="3" id="KW-1185">Reference proteome</keyword>
<dbReference type="EMBL" id="UZAL01049743">
    <property type="protein sequence ID" value="VDP86396.1"/>
    <property type="molecule type" value="Genomic_DNA"/>
</dbReference>
<dbReference type="Proteomes" id="UP000269396">
    <property type="component" value="Unassembled WGS sequence"/>
</dbReference>
<proteinExistence type="predicted"/>
<feature type="compositionally biased region" description="Polar residues" evidence="1">
    <location>
        <begin position="10"/>
        <end position="20"/>
    </location>
</feature>
<feature type="region of interest" description="Disordered" evidence="1">
    <location>
        <begin position="1"/>
        <end position="24"/>
    </location>
</feature>
<reference evidence="2 3" key="1">
    <citation type="submission" date="2018-11" db="EMBL/GenBank/DDBJ databases">
        <authorList>
            <consortium name="Pathogen Informatics"/>
        </authorList>
    </citation>
    <scope>NUCLEOTIDE SEQUENCE [LARGE SCALE GENOMIC DNA]</scope>
    <source>
        <strain>Denwood</strain>
        <strain evidence="3">Zambia</strain>
    </source>
</reference>
<evidence type="ECO:0000313" key="2">
    <source>
        <dbReference type="EMBL" id="VDP86396.1"/>
    </source>
</evidence>
<dbReference type="AlphaFoldDB" id="A0A183Q639"/>
<name>A0A183Q639_9TREM</name>
<evidence type="ECO:0000313" key="3">
    <source>
        <dbReference type="Proteomes" id="UP000269396"/>
    </source>
</evidence>